<sequence>MADAHVTAWGEGEPVVLVHGVLTWGTDTAFGFGRQRPLADAFRLLVMDRRGYGRSPDVAHSDYRVDADDIVRLLGDGAHLVGHTYGAVAAMLAAARAPEAVRSLTLIQPGCLQVAADRPVVASALQAARAGLEHMPADLTPETYLRLSLDAVGMPAVPATPERLRAAATTMRERPCWQGDLPVEPLAAAPWPKLVIIGDWAGAPPLYREKAGGPVMVTARVTAERIGARFLELPGYYPHVQHPDRVNDALRALFRAA</sequence>
<feature type="domain" description="AB hydrolase-1" evidence="1">
    <location>
        <begin position="15"/>
        <end position="249"/>
    </location>
</feature>
<dbReference type="PANTHER" id="PTHR43689">
    <property type="entry name" value="HYDROLASE"/>
    <property type="match status" value="1"/>
</dbReference>
<evidence type="ECO:0000259" key="1">
    <source>
        <dbReference type="Pfam" id="PF12697"/>
    </source>
</evidence>
<name>A0ABP4ARI3_9ACTN</name>
<evidence type="ECO:0000313" key="2">
    <source>
        <dbReference type="EMBL" id="GAA0940221.1"/>
    </source>
</evidence>
<dbReference type="InterPro" id="IPR029058">
    <property type="entry name" value="AB_hydrolase_fold"/>
</dbReference>
<accession>A0ABP4ARI3</accession>
<dbReference type="PANTHER" id="PTHR43689:SF8">
    <property type="entry name" value="ALPHA_BETA-HYDROLASES SUPERFAMILY PROTEIN"/>
    <property type="match status" value="1"/>
</dbReference>
<gene>
    <name evidence="2" type="ORF">GCM10009550_09450</name>
</gene>
<keyword evidence="3" id="KW-1185">Reference proteome</keyword>
<dbReference type="Pfam" id="PF12697">
    <property type="entry name" value="Abhydrolase_6"/>
    <property type="match status" value="1"/>
</dbReference>
<dbReference type="Gene3D" id="3.40.50.1820">
    <property type="entry name" value="alpha/beta hydrolase"/>
    <property type="match status" value="1"/>
</dbReference>
<dbReference type="RefSeq" id="WP_344237043.1">
    <property type="nucleotide sequence ID" value="NZ_BAAAHH010000002.1"/>
</dbReference>
<dbReference type="InterPro" id="IPR000073">
    <property type="entry name" value="AB_hydrolase_1"/>
</dbReference>
<protein>
    <recommendedName>
        <fullName evidence="1">AB hydrolase-1 domain-containing protein</fullName>
    </recommendedName>
</protein>
<dbReference type="EMBL" id="BAAAHH010000002">
    <property type="protein sequence ID" value="GAA0940221.1"/>
    <property type="molecule type" value="Genomic_DNA"/>
</dbReference>
<organism evidence="2 3">
    <name type="scientific">Actinocorallia libanotica</name>
    <dbReference type="NCBI Taxonomy" id="46162"/>
    <lineage>
        <taxon>Bacteria</taxon>
        <taxon>Bacillati</taxon>
        <taxon>Actinomycetota</taxon>
        <taxon>Actinomycetes</taxon>
        <taxon>Streptosporangiales</taxon>
        <taxon>Thermomonosporaceae</taxon>
        <taxon>Actinocorallia</taxon>
    </lineage>
</organism>
<reference evidence="3" key="1">
    <citation type="journal article" date="2019" name="Int. J. Syst. Evol. Microbiol.">
        <title>The Global Catalogue of Microorganisms (GCM) 10K type strain sequencing project: providing services to taxonomists for standard genome sequencing and annotation.</title>
        <authorList>
            <consortium name="The Broad Institute Genomics Platform"/>
            <consortium name="The Broad Institute Genome Sequencing Center for Infectious Disease"/>
            <person name="Wu L."/>
            <person name="Ma J."/>
        </authorList>
    </citation>
    <scope>NUCLEOTIDE SEQUENCE [LARGE SCALE GENOMIC DNA]</scope>
    <source>
        <strain evidence="3">JCM 10696</strain>
    </source>
</reference>
<dbReference type="Proteomes" id="UP001500665">
    <property type="component" value="Unassembled WGS sequence"/>
</dbReference>
<evidence type="ECO:0000313" key="3">
    <source>
        <dbReference type="Proteomes" id="UP001500665"/>
    </source>
</evidence>
<dbReference type="SUPFAM" id="SSF53474">
    <property type="entry name" value="alpha/beta-Hydrolases"/>
    <property type="match status" value="1"/>
</dbReference>
<comment type="caution">
    <text evidence="2">The sequence shown here is derived from an EMBL/GenBank/DDBJ whole genome shotgun (WGS) entry which is preliminary data.</text>
</comment>
<proteinExistence type="predicted"/>